<dbReference type="Proteomes" id="UP000256977">
    <property type="component" value="Unassembled WGS sequence"/>
</dbReference>
<evidence type="ECO:0000256" key="1">
    <source>
        <dbReference type="ARBA" id="ARBA00023015"/>
    </source>
</evidence>
<reference evidence="5 6" key="1">
    <citation type="submission" date="2018-07" db="EMBL/GenBank/DDBJ databases">
        <title>Genomic Encyclopedia of Type Strains, Phase III (KMG-III): the genomes of soil and plant-associated and newly described type strains.</title>
        <authorList>
            <person name="Whitman W."/>
        </authorList>
    </citation>
    <scope>NUCLEOTIDE SEQUENCE [LARGE SCALE GENOMIC DNA]</scope>
    <source>
        <strain evidence="5 6">CECT 7287</strain>
    </source>
</reference>
<dbReference type="PROSITE" id="PS01117">
    <property type="entry name" value="HTH_MARR_1"/>
    <property type="match status" value="1"/>
</dbReference>
<dbReference type="InterPro" id="IPR036390">
    <property type="entry name" value="WH_DNA-bd_sf"/>
</dbReference>
<dbReference type="GO" id="GO:0003677">
    <property type="term" value="F:DNA binding"/>
    <property type="evidence" value="ECO:0007669"/>
    <property type="project" value="UniProtKB-KW"/>
</dbReference>
<keyword evidence="6" id="KW-1185">Reference proteome</keyword>
<dbReference type="Gene3D" id="1.10.10.10">
    <property type="entry name" value="Winged helix-like DNA-binding domain superfamily/Winged helix DNA-binding domain"/>
    <property type="match status" value="1"/>
</dbReference>
<dbReference type="AlphaFoldDB" id="A0A3D9KRI5"/>
<evidence type="ECO:0000313" key="5">
    <source>
        <dbReference type="EMBL" id="RED89237.1"/>
    </source>
</evidence>
<keyword evidence="3" id="KW-0804">Transcription</keyword>
<accession>A0A3D9KRI5</accession>
<evidence type="ECO:0000256" key="2">
    <source>
        <dbReference type="ARBA" id="ARBA00023125"/>
    </source>
</evidence>
<sequence length="176" mass="20701">MKRKSGFMSLEWMGKYRVFVEKLVKFGNSYADSYKKEYAYNTAFLFSAAQIQVLEYLLENEDKNQNMLEIAKRLGISKSAFSKHVKKMVEKGLLEKYHTSDNKKNIIIKVSTSGKEVYRQYVQFAYEKSFKKIFSLLDEIPEQYVEKMEAILDISARATTEKTKQKKEVNLIRIEE</sequence>
<name>A0A3D9KRI5_9BACL</name>
<dbReference type="SMART" id="SM00347">
    <property type="entry name" value="HTH_MARR"/>
    <property type="match status" value="1"/>
</dbReference>
<proteinExistence type="predicted"/>
<dbReference type="EMBL" id="QRDZ01000001">
    <property type="protein sequence ID" value="RED89237.1"/>
    <property type="molecule type" value="Genomic_DNA"/>
</dbReference>
<evidence type="ECO:0000313" key="6">
    <source>
        <dbReference type="Proteomes" id="UP000256977"/>
    </source>
</evidence>
<dbReference type="PANTHER" id="PTHR33164">
    <property type="entry name" value="TRANSCRIPTIONAL REGULATOR, MARR FAMILY"/>
    <property type="match status" value="1"/>
</dbReference>
<protein>
    <submittedName>
        <fullName evidence="5">DNA-binding MarR family transcriptional regulator</fullName>
    </submittedName>
</protein>
<feature type="domain" description="HTH marR-type" evidence="4">
    <location>
        <begin position="16"/>
        <end position="160"/>
    </location>
</feature>
<dbReference type="InterPro" id="IPR023187">
    <property type="entry name" value="Tscrpt_reg_MarR-type_CS"/>
</dbReference>
<dbReference type="GO" id="GO:0006950">
    <property type="term" value="P:response to stress"/>
    <property type="evidence" value="ECO:0007669"/>
    <property type="project" value="TreeGrafter"/>
</dbReference>
<dbReference type="SUPFAM" id="SSF46785">
    <property type="entry name" value="Winged helix' DNA-binding domain"/>
    <property type="match status" value="1"/>
</dbReference>
<dbReference type="InterPro" id="IPR000835">
    <property type="entry name" value="HTH_MarR-typ"/>
</dbReference>
<keyword evidence="1" id="KW-0805">Transcription regulation</keyword>
<dbReference type="PANTHER" id="PTHR33164:SF99">
    <property type="entry name" value="MARR FAMILY REGULATORY PROTEIN"/>
    <property type="match status" value="1"/>
</dbReference>
<dbReference type="GO" id="GO:0003700">
    <property type="term" value="F:DNA-binding transcription factor activity"/>
    <property type="evidence" value="ECO:0007669"/>
    <property type="project" value="InterPro"/>
</dbReference>
<evidence type="ECO:0000259" key="4">
    <source>
        <dbReference type="PROSITE" id="PS50995"/>
    </source>
</evidence>
<dbReference type="CDD" id="cd00090">
    <property type="entry name" value="HTH_ARSR"/>
    <property type="match status" value="1"/>
</dbReference>
<dbReference type="InterPro" id="IPR039422">
    <property type="entry name" value="MarR/SlyA-like"/>
</dbReference>
<dbReference type="PROSITE" id="PS50995">
    <property type="entry name" value="HTH_MARR_2"/>
    <property type="match status" value="1"/>
</dbReference>
<gene>
    <name evidence="5" type="ORF">DFP98_101212</name>
</gene>
<dbReference type="InterPro" id="IPR036388">
    <property type="entry name" value="WH-like_DNA-bd_sf"/>
</dbReference>
<dbReference type="InterPro" id="IPR011991">
    <property type="entry name" value="ArsR-like_HTH"/>
</dbReference>
<comment type="caution">
    <text evidence="5">The sequence shown here is derived from an EMBL/GenBank/DDBJ whole genome shotgun (WGS) entry which is preliminary data.</text>
</comment>
<organism evidence="5 6">
    <name type="scientific">Cohnella phaseoli</name>
    <dbReference type="NCBI Taxonomy" id="456490"/>
    <lineage>
        <taxon>Bacteria</taxon>
        <taxon>Bacillati</taxon>
        <taxon>Bacillota</taxon>
        <taxon>Bacilli</taxon>
        <taxon>Bacillales</taxon>
        <taxon>Paenibacillaceae</taxon>
        <taxon>Cohnella</taxon>
    </lineage>
</organism>
<evidence type="ECO:0000256" key="3">
    <source>
        <dbReference type="ARBA" id="ARBA00023163"/>
    </source>
</evidence>
<dbReference type="Pfam" id="PF12802">
    <property type="entry name" value="MarR_2"/>
    <property type="match status" value="1"/>
</dbReference>
<keyword evidence="2 5" id="KW-0238">DNA-binding</keyword>